<dbReference type="Proteomes" id="UP000763447">
    <property type="component" value="Unassembled WGS sequence"/>
</dbReference>
<sequence length="50" mass="5762">MATMIWLFSVLISLLVGLTLTVHYVDLLVEELTDLVTVAREFLKNIKKDR</sequence>
<protein>
    <submittedName>
        <fullName evidence="1">Uncharacterized protein</fullName>
    </submittedName>
</protein>
<evidence type="ECO:0000313" key="2">
    <source>
        <dbReference type="Proteomes" id="UP000763447"/>
    </source>
</evidence>
<comment type="caution">
    <text evidence="1">The sequence shown here is derived from an EMBL/GenBank/DDBJ whole genome shotgun (WGS) entry which is preliminary data.</text>
</comment>
<accession>A0ABX1KVG8</accession>
<reference evidence="1 2" key="1">
    <citation type="submission" date="2020-04" db="EMBL/GenBank/DDBJ databases">
        <title>A novel species of genus Lactobacillus that was isolated from fermented food Zha-chili.</title>
        <authorList>
            <person name="Zhang Z."/>
        </authorList>
    </citation>
    <scope>NUCLEOTIDE SEQUENCE [LARGE SCALE GENOMIC DNA]</scope>
    <source>
        <strain evidence="2">HBUAS51383</strain>
    </source>
</reference>
<dbReference type="RefSeq" id="WP_168924521.1">
    <property type="nucleotide sequence ID" value="NZ_JAAXLJ010000004.1"/>
</dbReference>
<keyword evidence="2" id="KW-1185">Reference proteome</keyword>
<proteinExistence type="predicted"/>
<evidence type="ECO:0000313" key="1">
    <source>
        <dbReference type="EMBL" id="NLR17896.1"/>
    </source>
</evidence>
<organism evidence="1 2">
    <name type="scientific">Secundilactobacillus angelensis</name>
    <dbReference type="NCBI Taxonomy" id="2722706"/>
    <lineage>
        <taxon>Bacteria</taxon>
        <taxon>Bacillati</taxon>
        <taxon>Bacillota</taxon>
        <taxon>Bacilli</taxon>
        <taxon>Lactobacillales</taxon>
        <taxon>Lactobacillaceae</taxon>
        <taxon>Secundilactobacillus</taxon>
    </lineage>
</organism>
<name>A0ABX1KVG8_9LACO</name>
<gene>
    <name evidence="1" type="ORF">HC026_03050</name>
</gene>
<dbReference type="EMBL" id="JAAXLJ010000004">
    <property type="protein sequence ID" value="NLR17896.1"/>
    <property type="molecule type" value="Genomic_DNA"/>
</dbReference>